<keyword evidence="11" id="KW-0413">Isomerase</keyword>
<protein>
    <recommendedName>
        <fullName evidence="12">Phosphoglucomutase</fullName>
        <ecNumber evidence="6">5.4.2.2</ecNumber>
    </recommendedName>
    <alternativeName>
        <fullName evidence="14">Alpha-phosphoglucomutase</fullName>
    </alternativeName>
    <alternativeName>
        <fullName evidence="13">Glucose phosphomutase</fullName>
    </alternativeName>
</protein>
<keyword evidence="7" id="KW-0313">Glucose metabolism</keyword>
<dbReference type="InterPro" id="IPR005845">
    <property type="entry name" value="A-D-PHexomutase_a/b/a-II"/>
</dbReference>
<dbReference type="EMBL" id="WMEY01000010">
    <property type="protein sequence ID" value="MYL65826.1"/>
    <property type="molecule type" value="Genomic_DNA"/>
</dbReference>
<sequence length="578" mass="64187">MDWKNAYKRWTSATSLDEELKKDLEALSGQDKALEDAFYKNLEFGTGGMRGEIGPGTNRMNLYTIRKASEGLAQYIDSNGEEYQKRGVAIAYDSRHKSPEFAMEAAKTLATHGIQTYVFEELRPTPELSFAVRTLNACAGIVITASHNPPEYNGYKVYGEDGGQLPPKAASEVISYVDGIENELEVAVSSEQELKDKGLIQMIGAEIDRQYVEQLKTLRVNQSLLSEMGEQLKIVFTPLHGTANIPVREGLKAYGFNNVTVVKEQEMPDPNFSTVSSPNPEEHAAFELAIQYGEQQDADILLATDPDADRVGVAVKNKEGKYVVLTGNQTGALLLNYIITQKKENGELPQNGAVLKTIVTSEIGRKIAEDNGLTSYDTLTGFKFIGEKIKEFETTGEHTFLFGYEESYGYLVGDFVRDKDAVQACLVAAEVAAFYKSKGMTLYEGLLEVFEQYGYYQEGLESLTLKGKEGAEKIVSLLAKFREEPPTEAAGLTVHSVEDYEISKRTYLGQDKSEQIDLPTSNVLKYKLEDGSWFCLRPSGTEPKVKFYFGVNGDNLEHSQSKLADLRKSVMSKVNDRL</sequence>
<dbReference type="GO" id="GO:0006166">
    <property type="term" value="P:purine ribonucleoside salvage"/>
    <property type="evidence" value="ECO:0007669"/>
    <property type="project" value="TreeGrafter"/>
</dbReference>
<name>A0A845F571_9BACL</name>
<gene>
    <name evidence="20" type="ORF">GLW07_20900</name>
</gene>
<dbReference type="InterPro" id="IPR005846">
    <property type="entry name" value="A-D-PHexomutase_a/b/a-III"/>
</dbReference>
<dbReference type="Proteomes" id="UP000447833">
    <property type="component" value="Unassembled WGS sequence"/>
</dbReference>
<dbReference type="InterPro" id="IPR016066">
    <property type="entry name" value="A-D-PHexomutase_CS"/>
</dbReference>
<evidence type="ECO:0000256" key="12">
    <source>
        <dbReference type="ARBA" id="ARBA00039995"/>
    </source>
</evidence>
<organism evidence="20 21">
    <name type="scientific">Guptibacillus hwajinpoensis</name>
    <dbReference type="NCBI Taxonomy" id="208199"/>
    <lineage>
        <taxon>Bacteria</taxon>
        <taxon>Bacillati</taxon>
        <taxon>Bacillota</taxon>
        <taxon>Bacilli</taxon>
        <taxon>Bacillales</taxon>
        <taxon>Guptibacillaceae</taxon>
        <taxon>Guptibacillus</taxon>
    </lineage>
</organism>
<dbReference type="InterPro" id="IPR005841">
    <property type="entry name" value="Alpha-D-phosphohexomutase_SF"/>
</dbReference>
<dbReference type="InterPro" id="IPR016055">
    <property type="entry name" value="A-D-PHexomutase_a/b/a-I/II/III"/>
</dbReference>
<evidence type="ECO:0000256" key="1">
    <source>
        <dbReference type="ARBA" id="ARBA00000443"/>
    </source>
</evidence>
<comment type="caution">
    <text evidence="20">The sequence shown here is derived from an EMBL/GenBank/DDBJ whole genome shotgun (WGS) entry which is preliminary data.</text>
</comment>
<dbReference type="GO" id="GO:0000287">
    <property type="term" value="F:magnesium ion binding"/>
    <property type="evidence" value="ECO:0007669"/>
    <property type="project" value="InterPro"/>
</dbReference>
<dbReference type="CDD" id="cd05799">
    <property type="entry name" value="PGM2"/>
    <property type="match status" value="1"/>
</dbReference>
<dbReference type="Pfam" id="PF00408">
    <property type="entry name" value="PGM_PMM_IV"/>
    <property type="match status" value="1"/>
</dbReference>
<dbReference type="Gene3D" id="3.40.120.10">
    <property type="entry name" value="Alpha-D-Glucose-1,6-Bisphosphate, subunit A, domain 3"/>
    <property type="match status" value="3"/>
</dbReference>
<evidence type="ECO:0000256" key="9">
    <source>
        <dbReference type="ARBA" id="ARBA00022723"/>
    </source>
</evidence>
<dbReference type="PANTHER" id="PTHR45745">
    <property type="entry name" value="PHOSPHOMANNOMUTASE 45A"/>
    <property type="match status" value="1"/>
</dbReference>
<comment type="cofactor">
    <cofactor evidence="2">
        <name>Mg(2+)</name>
        <dbReference type="ChEBI" id="CHEBI:18420"/>
    </cofactor>
</comment>
<comment type="pathway">
    <text evidence="4">Lipid metabolism.</text>
</comment>
<evidence type="ECO:0000259" key="17">
    <source>
        <dbReference type="Pfam" id="PF02878"/>
    </source>
</evidence>
<keyword evidence="7" id="KW-0119">Carbohydrate metabolism</keyword>
<evidence type="ECO:0000313" key="21">
    <source>
        <dbReference type="Proteomes" id="UP000447833"/>
    </source>
</evidence>
<dbReference type="SUPFAM" id="SSF55957">
    <property type="entry name" value="Phosphoglucomutase, C-terminal domain"/>
    <property type="match status" value="1"/>
</dbReference>
<dbReference type="AlphaFoldDB" id="A0A845F571"/>
<feature type="domain" description="Alpha-D-phosphohexomutase alpha/beta/alpha" evidence="19">
    <location>
        <begin position="327"/>
        <end position="453"/>
    </location>
</feature>
<evidence type="ECO:0000256" key="11">
    <source>
        <dbReference type="ARBA" id="ARBA00023235"/>
    </source>
</evidence>
<evidence type="ECO:0000313" key="20">
    <source>
        <dbReference type="EMBL" id="MYL65826.1"/>
    </source>
</evidence>
<evidence type="ECO:0000256" key="4">
    <source>
        <dbReference type="ARBA" id="ARBA00005189"/>
    </source>
</evidence>
<evidence type="ECO:0000256" key="6">
    <source>
        <dbReference type="ARBA" id="ARBA00012728"/>
    </source>
</evidence>
<evidence type="ECO:0000256" key="3">
    <source>
        <dbReference type="ARBA" id="ARBA00005164"/>
    </source>
</evidence>
<dbReference type="GO" id="GO:0006006">
    <property type="term" value="P:glucose metabolic process"/>
    <property type="evidence" value="ECO:0007669"/>
    <property type="project" value="UniProtKB-KW"/>
</dbReference>
<dbReference type="Gene3D" id="3.30.310.50">
    <property type="entry name" value="Alpha-D-phosphohexomutase, C-terminal domain"/>
    <property type="match status" value="1"/>
</dbReference>
<dbReference type="RefSeq" id="WP_160921499.1">
    <property type="nucleotide sequence ID" value="NZ_WMEY01000010.1"/>
</dbReference>
<evidence type="ECO:0000259" key="19">
    <source>
        <dbReference type="Pfam" id="PF02880"/>
    </source>
</evidence>
<dbReference type="Pfam" id="PF02879">
    <property type="entry name" value="PGM_PMM_II"/>
    <property type="match status" value="1"/>
</dbReference>
<dbReference type="GO" id="GO:0004614">
    <property type="term" value="F:phosphoglucomutase activity"/>
    <property type="evidence" value="ECO:0007669"/>
    <property type="project" value="UniProtKB-EC"/>
</dbReference>
<dbReference type="EC" id="5.4.2.2" evidence="6"/>
<dbReference type="PROSITE" id="PS00710">
    <property type="entry name" value="PGM_PMM"/>
    <property type="match status" value="1"/>
</dbReference>
<dbReference type="Pfam" id="PF02878">
    <property type="entry name" value="PGM_PMM_I"/>
    <property type="match status" value="1"/>
</dbReference>
<dbReference type="PANTHER" id="PTHR45745:SF1">
    <property type="entry name" value="PHOSPHOGLUCOMUTASE 2B-RELATED"/>
    <property type="match status" value="1"/>
</dbReference>
<evidence type="ECO:0000256" key="5">
    <source>
        <dbReference type="ARBA" id="ARBA00010231"/>
    </source>
</evidence>
<reference evidence="20 21" key="1">
    <citation type="submission" date="2019-11" db="EMBL/GenBank/DDBJ databases">
        <title>Genome sequences of 17 halophilic strains isolated from different environments.</title>
        <authorList>
            <person name="Furrow R.E."/>
        </authorList>
    </citation>
    <scope>NUCLEOTIDE SEQUENCE [LARGE SCALE GENOMIC DNA]</scope>
    <source>
        <strain evidence="20 21">22506_14_FS</strain>
    </source>
</reference>
<evidence type="ECO:0000256" key="8">
    <source>
        <dbReference type="ARBA" id="ARBA00022553"/>
    </source>
</evidence>
<dbReference type="InterPro" id="IPR036900">
    <property type="entry name" value="A-D-PHexomutase_C_sf"/>
</dbReference>
<feature type="domain" description="Alpha-D-phosphohexomutase alpha/beta/alpha" evidence="18">
    <location>
        <begin position="210"/>
        <end position="316"/>
    </location>
</feature>
<evidence type="ECO:0000256" key="2">
    <source>
        <dbReference type="ARBA" id="ARBA00001946"/>
    </source>
</evidence>
<keyword evidence="9 15" id="KW-0479">Metal-binding</keyword>
<accession>A0A845F571</accession>
<evidence type="ECO:0000256" key="7">
    <source>
        <dbReference type="ARBA" id="ARBA00022526"/>
    </source>
</evidence>
<evidence type="ECO:0000256" key="14">
    <source>
        <dbReference type="ARBA" id="ARBA00041467"/>
    </source>
</evidence>
<proteinExistence type="inferred from homology"/>
<dbReference type="InterPro" id="IPR005843">
    <property type="entry name" value="A-D-PHexomutase_C"/>
</dbReference>
<evidence type="ECO:0000256" key="10">
    <source>
        <dbReference type="ARBA" id="ARBA00022842"/>
    </source>
</evidence>
<dbReference type="Pfam" id="PF02880">
    <property type="entry name" value="PGM_PMM_III"/>
    <property type="match status" value="1"/>
</dbReference>
<dbReference type="SUPFAM" id="SSF53738">
    <property type="entry name" value="Phosphoglucomutase, first 3 domains"/>
    <property type="match status" value="3"/>
</dbReference>
<dbReference type="InterPro" id="IPR005844">
    <property type="entry name" value="A-D-PHexomutase_a/b/a-I"/>
</dbReference>
<evidence type="ECO:0000256" key="15">
    <source>
        <dbReference type="RuleBase" id="RU004326"/>
    </source>
</evidence>
<keyword evidence="10 15" id="KW-0460">Magnesium</keyword>
<dbReference type="PRINTS" id="PR00509">
    <property type="entry name" value="PGMPMM"/>
</dbReference>
<comment type="pathway">
    <text evidence="3">Glycolipid metabolism; diglucosyl-diacylglycerol biosynthesis.</text>
</comment>
<keyword evidence="8" id="KW-0597">Phosphoprotein</keyword>
<evidence type="ECO:0000259" key="16">
    <source>
        <dbReference type="Pfam" id="PF00408"/>
    </source>
</evidence>
<evidence type="ECO:0000256" key="13">
    <source>
        <dbReference type="ARBA" id="ARBA00041398"/>
    </source>
</evidence>
<comment type="similarity">
    <text evidence="5 15">Belongs to the phosphohexose mutase family.</text>
</comment>
<comment type="catalytic activity">
    <reaction evidence="1">
        <text>alpha-D-glucose 1-phosphate = alpha-D-glucose 6-phosphate</text>
        <dbReference type="Rhea" id="RHEA:23536"/>
        <dbReference type="ChEBI" id="CHEBI:58225"/>
        <dbReference type="ChEBI" id="CHEBI:58601"/>
        <dbReference type="EC" id="5.4.2.2"/>
    </reaction>
</comment>
<dbReference type="GO" id="GO:0008973">
    <property type="term" value="F:phosphopentomutase activity"/>
    <property type="evidence" value="ECO:0007669"/>
    <property type="project" value="TreeGrafter"/>
</dbReference>
<evidence type="ECO:0000259" key="18">
    <source>
        <dbReference type="Pfam" id="PF02879"/>
    </source>
</evidence>
<feature type="domain" description="Alpha-D-phosphohexomutase C-terminal" evidence="16">
    <location>
        <begin position="520"/>
        <end position="551"/>
    </location>
</feature>
<feature type="domain" description="Alpha-D-phosphohexomutase alpha/beta/alpha" evidence="17">
    <location>
        <begin position="43"/>
        <end position="181"/>
    </location>
</feature>